<dbReference type="PROSITE" id="PS00178">
    <property type="entry name" value="AA_TRNA_LIGASE_I"/>
    <property type="match status" value="1"/>
</dbReference>
<dbReference type="Proteomes" id="UP000255234">
    <property type="component" value="Unassembled WGS sequence"/>
</dbReference>
<dbReference type="InterPro" id="IPR023457">
    <property type="entry name" value="Met-tRNA_synth_2"/>
</dbReference>
<evidence type="ECO:0000256" key="8">
    <source>
        <dbReference type="ARBA" id="ARBA00022840"/>
    </source>
</evidence>
<evidence type="ECO:0000259" key="15">
    <source>
        <dbReference type="PROSITE" id="PS50886"/>
    </source>
</evidence>
<dbReference type="EC" id="6.1.1.10" evidence="13"/>
<dbReference type="AlphaFoldDB" id="A0A378NPS2"/>
<evidence type="ECO:0000256" key="12">
    <source>
        <dbReference type="ARBA" id="ARBA00047364"/>
    </source>
</evidence>
<dbReference type="Gene3D" id="3.40.50.620">
    <property type="entry name" value="HUPs"/>
    <property type="match status" value="1"/>
</dbReference>
<feature type="short sequence motif" description="'HIGH' region" evidence="13">
    <location>
        <begin position="13"/>
        <end position="23"/>
    </location>
</feature>
<accession>A0A378NPS2</accession>
<dbReference type="GO" id="GO:0006431">
    <property type="term" value="P:methionyl-tRNA aminoacylation"/>
    <property type="evidence" value="ECO:0007669"/>
    <property type="project" value="UniProtKB-UniRule"/>
</dbReference>
<feature type="domain" description="TRNA-binding" evidence="15">
    <location>
        <begin position="551"/>
        <end position="649"/>
    </location>
</feature>
<comment type="cofactor">
    <cofactor evidence="13">
        <name>Zn(2+)</name>
        <dbReference type="ChEBI" id="CHEBI:29105"/>
    </cofactor>
    <text evidence="13">Binds 1 zinc ion per subunit.</text>
</comment>
<evidence type="ECO:0000313" key="16">
    <source>
        <dbReference type="EMBL" id="STY70413.1"/>
    </source>
</evidence>
<protein>
    <recommendedName>
        <fullName evidence="13">Methionine--tRNA ligase</fullName>
        <ecNumber evidence="13">6.1.1.10</ecNumber>
    </recommendedName>
    <alternativeName>
        <fullName evidence="13">Methionyl-tRNA synthetase</fullName>
        <shortName evidence="13">MetRS</shortName>
    </alternativeName>
</protein>
<comment type="function">
    <text evidence="1 13">Is required not only for elongation of protein synthesis but also for the initiation of all mRNA translation through initiator tRNA(fMet) aminoacylation.</text>
</comment>
<dbReference type="RefSeq" id="WP_115151047.1">
    <property type="nucleotide sequence ID" value="NZ_UGPP01000001.1"/>
</dbReference>
<keyword evidence="8 13" id="KW-0067">ATP-binding</keyword>
<dbReference type="FunFam" id="1.10.730.10:FF:000026">
    <property type="entry name" value="Methionine--tRNA ligase"/>
    <property type="match status" value="1"/>
</dbReference>
<dbReference type="InterPro" id="IPR014758">
    <property type="entry name" value="Met-tRNA_synth"/>
</dbReference>
<dbReference type="InterPro" id="IPR004495">
    <property type="entry name" value="Met-tRNA-synth_bsu_C"/>
</dbReference>
<dbReference type="SUPFAM" id="SSF47323">
    <property type="entry name" value="Anticodon-binding domain of a subclass of class I aminoacyl-tRNA synthetases"/>
    <property type="match status" value="1"/>
</dbReference>
<evidence type="ECO:0000256" key="14">
    <source>
        <dbReference type="SAM" id="MobiDB-lite"/>
    </source>
</evidence>
<dbReference type="SUPFAM" id="SSF50249">
    <property type="entry name" value="Nucleic acid-binding proteins"/>
    <property type="match status" value="1"/>
</dbReference>
<feature type="binding site" evidence="13">
    <location>
        <position position="148"/>
    </location>
    <ligand>
        <name>Zn(2+)</name>
        <dbReference type="ChEBI" id="CHEBI:29105"/>
    </ligand>
</feature>
<dbReference type="NCBIfam" id="TIGR00399">
    <property type="entry name" value="metG_C_term"/>
    <property type="match status" value="1"/>
</dbReference>
<dbReference type="NCBIfam" id="NF008900">
    <property type="entry name" value="PRK12267.1"/>
    <property type="match status" value="1"/>
</dbReference>
<keyword evidence="4 13" id="KW-0963">Cytoplasm</keyword>
<dbReference type="GO" id="GO:0046872">
    <property type="term" value="F:metal ion binding"/>
    <property type="evidence" value="ECO:0007669"/>
    <property type="project" value="UniProtKB-KW"/>
</dbReference>
<dbReference type="InterPro" id="IPR001412">
    <property type="entry name" value="aa-tRNA-synth_I_CS"/>
</dbReference>
<dbReference type="InterPro" id="IPR015413">
    <property type="entry name" value="Methionyl/Leucyl_tRNA_Synth"/>
</dbReference>
<dbReference type="EMBL" id="UGPP01000001">
    <property type="protein sequence ID" value="STY70413.1"/>
    <property type="molecule type" value="Genomic_DNA"/>
</dbReference>
<feature type="short sequence motif" description="'KMSKS' region" evidence="13">
    <location>
        <begin position="296"/>
        <end position="300"/>
    </location>
</feature>
<comment type="similarity">
    <text evidence="13">Belongs to the class-I aminoacyl-tRNA synthetase family. MetG type 2A subfamily.</text>
</comment>
<keyword evidence="10 13" id="KW-0648">Protein biosynthesis</keyword>
<keyword evidence="5 13" id="KW-0820">tRNA-binding</keyword>
<dbReference type="InterPro" id="IPR041872">
    <property type="entry name" value="Anticodon_Met"/>
</dbReference>
<evidence type="ECO:0000256" key="1">
    <source>
        <dbReference type="ARBA" id="ARBA00003314"/>
    </source>
</evidence>
<dbReference type="CDD" id="cd07957">
    <property type="entry name" value="Anticodon_Ia_Met"/>
    <property type="match status" value="1"/>
</dbReference>
<dbReference type="GO" id="GO:0005524">
    <property type="term" value="F:ATP binding"/>
    <property type="evidence" value="ECO:0007669"/>
    <property type="project" value="UniProtKB-UniRule"/>
</dbReference>
<dbReference type="HAMAP" id="MF_01228">
    <property type="entry name" value="Met_tRNA_synth_type2"/>
    <property type="match status" value="1"/>
</dbReference>
<dbReference type="FunFam" id="2.40.50.140:FF:000042">
    <property type="entry name" value="Methionine--tRNA ligase"/>
    <property type="match status" value="1"/>
</dbReference>
<keyword evidence="7 13" id="KW-0547">Nucleotide-binding</keyword>
<dbReference type="CDD" id="cd02800">
    <property type="entry name" value="tRNA_bind_EcMetRS_like"/>
    <property type="match status" value="1"/>
</dbReference>
<evidence type="ECO:0000256" key="10">
    <source>
        <dbReference type="ARBA" id="ARBA00022917"/>
    </source>
</evidence>
<dbReference type="PROSITE" id="PS50886">
    <property type="entry name" value="TRBD"/>
    <property type="match status" value="1"/>
</dbReference>
<evidence type="ECO:0000256" key="9">
    <source>
        <dbReference type="ARBA" id="ARBA00022884"/>
    </source>
</evidence>
<dbReference type="Gene3D" id="1.10.730.10">
    <property type="entry name" value="Isoleucyl-tRNA Synthetase, Domain 1"/>
    <property type="match status" value="1"/>
</dbReference>
<reference evidence="16 17" key="1">
    <citation type="submission" date="2018-06" db="EMBL/GenBank/DDBJ databases">
        <authorList>
            <consortium name="Pathogen Informatics"/>
            <person name="Doyle S."/>
        </authorList>
    </citation>
    <scope>NUCLEOTIDE SEQUENCE [LARGE SCALE GENOMIC DNA]</scope>
    <source>
        <strain evidence="16 17">NCTC10571</strain>
    </source>
</reference>
<dbReference type="CDD" id="cd00814">
    <property type="entry name" value="MetRS_core"/>
    <property type="match status" value="1"/>
</dbReference>
<evidence type="ECO:0000313" key="17">
    <source>
        <dbReference type="Proteomes" id="UP000255234"/>
    </source>
</evidence>
<evidence type="ECO:0000256" key="13">
    <source>
        <dbReference type="HAMAP-Rule" id="MF_01228"/>
    </source>
</evidence>
<dbReference type="FunFam" id="2.170.220.10:FF:000002">
    <property type="entry name" value="Methionine--tRNA ligase"/>
    <property type="match status" value="1"/>
</dbReference>
<dbReference type="Gene3D" id="2.40.50.140">
    <property type="entry name" value="Nucleic acid-binding proteins"/>
    <property type="match status" value="1"/>
</dbReference>
<dbReference type="PANTHER" id="PTHR43326:SF1">
    <property type="entry name" value="METHIONINE--TRNA LIGASE, MITOCHONDRIAL"/>
    <property type="match status" value="1"/>
</dbReference>
<dbReference type="GO" id="GO:0000049">
    <property type="term" value="F:tRNA binding"/>
    <property type="evidence" value="ECO:0007669"/>
    <property type="project" value="UniProtKB-UniRule"/>
</dbReference>
<dbReference type="InterPro" id="IPR002547">
    <property type="entry name" value="tRNA-bd_dom"/>
</dbReference>
<evidence type="ECO:0000256" key="5">
    <source>
        <dbReference type="ARBA" id="ARBA00022555"/>
    </source>
</evidence>
<feature type="binding site" evidence="13">
    <location>
        <position position="145"/>
    </location>
    <ligand>
        <name>Zn(2+)</name>
        <dbReference type="ChEBI" id="CHEBI:29105"/>
    </ligand>
</feature>
<dbReference type="PRINTS" id="PR01041">
    <property type="entry name" value="TRNASYNTHMET"/>
</dbReference>
<keyword evidence="13" id="KW-0862">Zinc</keyword>
<evidence type="ECO:0000256" key="7">
    <source>
        <dbReference type="ARBA" id="ARBA00022741"/>
    </source>
</evidence>
<name>A0A378NPS2_9FIRM</name>
<gene>
    <name evidence="13 16" type="primary">metG</name>
    <name evidence="16" type="ORF">NCTC10571_00549</name>
</gene>
<dbReference type="GO" id="GO:0004825">
    <property type="term" value="F:methionine-tRNA ligase activity"/>
    <property type="evidence" value="ECO:0007669"/>
    <property type="project" value="UniProtKB-UniRule"/>
</dbReference>
<feature type="binding site" evidence="13">
    <location>
        <position position="128"/>
    </location>
    <ligand>
        <name>Zn(2+)</name>
        <dbReference type="ChEBI" id="CHEBI:29105"/>
    </ligand>
</feature>
<evidence type="ECO:0000256" key="4">
    <source>
        <dbReference type="ARBA" id="ARBA00022490"/>
    </source>
</evidence>
<dbReference type="STRING" id="1122216.GCA_000423385_01120"/>
<comment type="subunit">
    <text evidence="3 13">Homodimer.</text>
</comment>
<dbReference type="Pfam" id="PF01588">
    <property type="entry name" value="tRNA_bind"/>
    <property type="match status" value="1"/>
</dbReference>
<keyword evidence="13" id="KW-0479">Metal-binding</keyword>
<feature type="region of interest" description="Disordered" evidence="14">
    <location>
        <begin position="516"/>
        <end position="542"/>
    </location>
</feature>
<comment type="catalytic activity">
    <reaction evidence="12 13">
        <text>tRNA(Met) + L-methionine + ATP = L-methionyl-tRNA(Met) + AMP + diphosphate</text>
        <dbReference type="Rhea" id="RHEA:13481"/>
        <dbReference type="Rhea" id="RHEA-COMP:9667"/>
        <dbReference type="Rhea" id="RHEA-COMP:9698"/>
        <dbReference type="ChEBI" id="CHEBI:30616"/>
        <dbReference type="ChEBI" id="CHEBI:33019"/>
        <dbReference type="ChEBI" id="CHEBI:57844"/>
        <dbReference type="ChEBI" id="CHEBI:78442"/>
        <dbReference type="ChEBI" id="CHEBI:78530"/>
        <dbReference type="ChEBI" id="CHEBI:456215"/>
        <dbReference type="EC" id="6.1.1.10"/>
    </reaction>
</comment>
<comment type="subcellular location">
    <subcellularLocation>
        <location evidence="2 13">Cytoplasm</location>
    </subcellularLocation>
</comment>
<dbReference type="SUPFAM" id="SSF52374">
    <property type="entry name" value="Nucleotidylyl transferase"/>
    <property type="match status" value="1"/>
</dbReference>
<dbReference type="NCBIfam" id="TIGR00398">
    <property type="entry name" value="metG"/>
    <property type="match status" value="1"/>
</dbReference>
<evidence type="ECO:0000256" key="6">
    <source>
        <dbReference type="ARBA" id="ARBA00022598"/>
    </source>
</evidence>
<proteinExistence type="inferred from homology"/>
<keyword evidence="6 13" id="KW-0436">Ligase</keyword>
<dbReference type="InterPro" id="IPR014729">
    <property type="entry name" value="Rossmann-like_a/b/a_fold"/>
</dbReference>
<sequence>MAKQSFYITTPIYYPSAKLHIGHAYCTTIADSIARYKRLSDFDVFFLTGSDEHGQKIEQKAEEQGVTPIEYVDKIVAGFQNLWKRLNISNDDFIRTTQKRHEKVVQEVFKRIYEKGDIYKGAYKGLYCTPCESFWLERQLVDGKCPDCGREVKEVAEEAYFFKISKYADRLLEYIEANPDFIQPVSRRNEMINFIKQGLEDLCISRTSFDWGIPVPIDEKHVIYVWFDALTNYLTPIGYLDDPEKFNKFWPADLHLVGKEIVRFHTIIWPIILMALDLPLPKKVYGHGWLVVDGDKMSKSKGNVIDPIGLIDEFGADAIRYFLLREINLGQDGNFSRDALISRINSDLANDLGNLLHRTLSMINKYNKGIIEQPGDIREVDQALIDDATKTIAEYKNYMDNMKLSDSIKLVWSFISRTNKYIDETTPWVLGKDEARKAELNRVLYDLVESLRAISVMIEPFIPTTARRIWAQLNLPQNFDEIRISDIEGWGKTPVGIQINKPEQLFPRIEIEEEKPEAKKEVKENKKAKKEEPKAPEKAKENEDGMIGIEDFSKVDLRVVEILAAEPVPKTDKLMKIQVSLGDEERTVVSGIAKFYKPEDLIGKHVVLVANLKPAKLRGVMSHGMLLAASKGDELQIVETTMPVGSKVK</sequence>
<dbReference type="PANTHER" id="PTHR43326">
    <property type="entry name" value="METHIONYL-TRNA SYNTHETASE"/>
    <property type="match status" value="1"/>
</dbReference>
<dbReference type="InterPro" id="IPR012340">
    <property type="entry name" value="NA-bd_OB-fold"/>
</dbReference>
<comment type="caution">
    <text evidence="13">Lacks conserved residue(s) required for the propagation of feature annotation.</text>
</comment>
<dbReference type="Pfam" id="PF19303">
    <property type="entry name" value="Anticodon_3"/>
    <property type="match status" value="1"/>
</dbReference>
<dbReference type="Gene3D" id="2.170.220.10">
    <property type="match status" value="1"/>
</dbReference>
<keyword evidence="9 13" id="KW-0694">RNA-binding</keyword>
<evidence type="ECO:0000256" key="3">
    <source>
        <dbReference type="ARBA" id="ARBA00011738"/>
    </source>
</evidence>
<dbReference type="Pfam" id="PF09334">
    <property type="entry name" value="tRNA-synt_1g"/>
    <property type="match status" value="2"/>
</dbReference>
<evidence type="ECO:0000256" key="2">
    <source>
        <dbReference type="ARBA" id="ARBA00004496"/>
    </source>
</evidence>
<keyword evidence="11 13" id="KW-0030">Aminoacyl-tRNA synthetase</keyword>
<dbReference type="GO" id="GO:0005737">
    <property type="term" value="C:cytoplasm"/>
    <property type="evidence" value="ECO:0007669"/>
    <property type="project" value="UniProtKB-SubCell"/>
</dbReference>
<dbReference type="InterPro" id="IPR009080">
    <property type="entry name" value="tRNAsynth_Ia_anticodon-bd"/>
</dbReference>
<dbReference type="InterPro" id="IPR033911">
    <property type="entry name" value="MetRS_core"/>
</dbReference>
<feature type="binding site" evidence="13">
    <location>
        <position position="131"/>
    </location>
    <ligand>
        <name>Zn(2+)</name>
        <dbReference type="ChEBI" id="CHEBI:29105"/>
    </ligand>
</feature>
<evidence type="ECO:0000256" key="11">
    <source>
        <dbReference type="ARBA" id="ARBA00023146"/>
    </source>
</evidence>
<organism evidence="16 17">
    <name type="scientific">Megamonas hypermegale</name>
    <dbReference type="NCBI Taxonomy" id="158847"/>
    <lineage>
        <taxon>Bacteria</taxon>
        <taxon>Bacillati</taxon>
        <taxon>Bacillota</taxon>
        <taxon>Negativicutes</taxon>
        <taxon>Selenomonadales</taxon>
        <taxon>Selenomonadaceae</taxon>
        <taxon>Megamonas</taxon>
    </lineage>
</organism>